<dbReference type="NCBIfam" id="TIGR01906">
    <property type="entry name" value="integ_TIGR01906"/>
    <property type="match status" value="1"/>
</dbReference>
<evidence type="ECO:0000256" key="1">
    <source>
        <dbReference type="SAM" id="Phobius"/>
    </source>
</evidence>
<accession>A0A0D0ZTW7</accession>
<feature type="transmembrane region" description="Helical" evidence="1">
    <location>
        <begin position="97"/>
        <end position="117"/>
    </location>
</feature>
<feature type="transmembrane region" description="Helical" evidence="1">
    <location>
        <begin position="129"/>
        <end position="149"/>
    </location>
</feature>
<comment type="caution">
    <text evidence="2">The sequence shown here is derived from an EMBL/GenBank/DDBJ whole genome shotgun (WGS) entry which is preliminary data.</text>
</comment>
<dbReference type="OrthoDB" id="9813051at2"/>
<organism evidence="2 3">
    <name type="scientific">Clostridium botulinum B2 450</name>
    <dbReference type="NCBI Taxonomy" id="1379739"/>
    <lineage>
        <taxon>Bacteria</taxon>
        <taxon>Bacillati</taxon>
        <taxon>Bacillota</taxon>
        <taxon>Clostridia</taxon>
        <taxon>Eubacteriales</taxon>
        <taxon>Clostridiaceae</taxon>
        <taxon>Clostridium</taxon>
    </lineage>
</organism>
<reference evidence="2 3" key="1">
    <citation type="submission" date="2014-06" db="EMBL/GenBank/DDBJ databases">
        <title>Genome characterization of distinct group I Clostridium botulinum lineages.</title>
        <authorList>
            <person name="Giordani F."/>
            <person name="Anselmo A."/>
            <person name="Fillo S."/>
            <person name="Palozzi A.M."/>
            <person name="Fortunato A."/>
            <person name="Gentile B."/>
            <person name="Ciammaruconi A."/>
            <person name="Anniballi F."/>
            <person name="De Medici D."/>
            <person name="Lista F."/>
        </authorList>
    </citation>
    <scope>NUCLEOTIDE SEQUENCE [LARGE SCALE GENOMIC DNA]</scope>
    <source>
        <strain evidence="2 3">B2 450</strain>
    </source>
</reference>
<name>A0A0D0ZTW7_CLOBO</name>
<keyword evidence="1" id="KW-0812">Transmembrane</keyword>
<dbReference type="Proteomes" id="UP000032250">
    <property type="component" value="Unassembled WGS sequence"/>
</dbReference>
<protein>
    <submittedName>
        <fullName evidence="2">Membrane protein</fullName>
    </submittedName>
</protein>
<evidence type="ECO:0000313" key="3">
    <source>
        <dbReference type="Proteomes" id="UP000032250"/>
    </source>
</evidence>
<gene>
    <name evidence="2" type="ORF">N495_17160</name>
</gene>
<feature type="transmembrane region" description="Helical" evidence="1">
    <location>
        <begin position="12"/>
        <end position="31"/>
    </location>
</feature>
<dbReference type="AlphaFoldDB" id="A0A0D0ZTW7"/>
<evidence type="ECO:0000313" key="2">
    <source>
        <dbReference type="EMBL" id="KIS22188.1"/>
    </source>
</evidence>
<dbReference type="EMBL" id="JXSU01000008">
    <property type="protein sequence ID" value="KIS22188.1"/>
    <property type="molecule type" value="Genomic_DNA"/>
</dbReference>
<dbReference type="PATRIC" id="fig|1379739.3.peg.3812"/>
<feature type="transmembrane region" description="Helical" evidence="1">
    <location>
        <begin position="185"/>
        <end position="208"/>
    </location>
</feature>
<keyword evidence="1" id="KW-1133">Transmembrane helix</keyword>
<dbReference type="HOGENOM" id="CLU_093826_1_0_9"/>
<keyword evidence="1" id="KW-0472">Membrane</keyword>
<sequence length="214" mass="25441">MILKNKGFFIDILLSIILTIIFIIVSVKLTLNFKILYYWDITNLSIIKNTDLNMKEIKENFNYLIYYLNSHKNIVFCLPSLPSSKEGIIHFKDVKNIFNFLDKFLFINIFISVPVIYYKLKITKNVSFLKYSSILTIIMPLSLIIPLTLNFDKGFTLFHRIFFSNDYWIFDPNKDPIINLLPEAFFFHSVLLILFFIILFSLISYILYKNIRKL</sequence>
<dbReference type="InterPro" id="IPR010178">
    <property type="entry name" value="Lit"/>
</dbReference>
<dbReference type="Pfam" id="PF07314">
    <property type="entry name" value="Lit"/>
    <property type="match status" value="1"/>
</dbReference>
<dbReference type="RefSeq" id="WP_003483266.1">
    <property type="nucleotide sequence ID" value="NZ_JXSU01000008.1"/>
</dbReference>
<proteinExistence type="predicted"/>